<dbReference type="OrthoDB" id="1733307at2759"/>
<name>A0A2Z7CUL2_9LAMI</name>
<keyword evidence="2" id="KW-1185">Reference proteome</keyword>
<protein>
    <submittedName>
        <fullName evidence="1">Uncharacterized protein</fullName>
    </submittedName>
</protein>
<dbReference type="AlphaFoldDB" id="A0A2Z7CUL2"/>
<gene>
    <name evidence="1" type="ORF">F511_07762</name>
</gene>
<evidence type="ECO:0000313" key="1">
    <source>
        <dbReference type="EMBL" id="KZV50493.1"/>
    </source>
</evidence>
<evidence type="ECO:0000313" key="2">
    <source>
        <dbReference type="Proteomes" id="UP000250235"/>
    </source>
</evidence>
<organism evidence="1 2">
    <name type="scientific">Dorcoceras hygrometricum</name>
    <dbReference type="NCBI Taxonomy" id="472368"/>
    <lineage>
        <taxon>Eukaryota</taxon>
        <taxon>Viridiplantae</taxon>
        <taxon>Streptophyta</taxon>
        <taxon>Embryophyta</taxon>
        <taxon>Tracheophyta</taxon>
        <taxon>Spermatophyta</taxon>
        <taxon>Magnoliopsida</taxon>
        <taxon>eudicotyledons</taxon>
        <taxon>Gunneridae</taxon>
        <taxon>Pentapetalae</taxon>
        <taxon>asterids</taxon>
        <taxon>lamiids</taxon>
        <taxon>Lamiales</taxon>
        <taxon>Gesneriaceae</taxon>
        <taxon>Didymocarpoideae</taxon>
        <taxon>Trichosporeae</taxon>
        <taxon>Loxocarpinae</taxon>
        <taxon>Dorcoceras</taxon>
    </lineage>
</organism>
<reference evidence="1 2" key="1">
    <citation type="journal article" date="2015" name="Proc. Natl. Acad. Sci. U.S.A.">
        <title>The resurrection genome of Boea hygrometrica: A blueprint for survival of dehydration.</title>
        <authorList>
            <person name="Xiao L."/>
            <person name="Yang G."/>
            <person name="Zhang L."/>
            <person name="Yang X."/>
            <person name="Zhao S."/>
            <person name="Ji Z."/>
            <person name="Zhou Q."/>
            <person name="Hu M."/>
            <person name="Wang Y."/>
            <person name="Chen M."/>
            <person name="Xu Y."/>
            <person name="Jin H."/>
            <person name="Xiao X."/>
            <person name="Hu G."/>
            <person name="Bao F."/>
            <person name="Hu Y."/>
            <person name="Wan P."/>
            <person name="Li L."/>
            <person name="Deng X."/>
            <person name="Kuang T."/>
            <person name="Xiang C."/>
            <person name="Zhu J.K."/>
            <person name="Oliver M.J."/>
            <person name="He Y."/>
        </authorList>
    </citation>
    <scope>NUCLEOTIDE SEQUENCE [LARGE SCALE GENOMIC DNA]</scope>
    <source>
        <strain evidence="2">cv. XS01</strain>
    </source>
</reference>
<sequence length="159" mass="18004">MKIMKMNIAVAITAGAPQWIEKPRLEWTFVEKKKDNLKTHTGNNTQAPEGLRAVGERNLSLVRSDVVLWMLKRSVLNEVGVEKLITDSMTYSLRRRLNYSRDQSLLVRRRRFDKLKRSVLIVKLVAATGSDGDVSHMSSLGDLVKPAVGRKDDAILYVI</sequence>
<dbReference type="EMBL" id="KQ992392">
    <property type="protein sequence ID" value="KZV50493.1"/>
    <property type="molecule type" value="Genomic_DNA"/>
</dbReference>
<accession>A0A2Z7CUL2</accession>
<dbReference type="Proteomes" id="UP000250235">
    <property type="component" value="Unassembled WGS sequence"/>
</dbReference>
<proteinExistence type="predicted"/>